<feature type="modified residue" description="4-aspartylphosphate" evidence="1">
    <location>
        <position position="61"/>
    </location>
</feature>
<evidence type="ECO:0000259" key="2">
    <source>
        <dbReference type="PROSITE" id="PS50110"/>
    </source>
</evidence>
<evidence type="ECO:0000313" key="5">
    <source>
        <dbReference type="EMBL" id="PXF30314.1"/>
    </source>
</evidence>
<evidence type="ECO:0000259" key="4">
    <source>
        <dbReference type="PROSITE" id="PS50887"/>
    </source>
</evidence>
<proteinExistence type="predicted"/>
<dbReference type="SUPFAM" id="SSF52172">
    <property type="entry name" value="CheY-like"/>
    <property type="match status" value="1"/>
</dbReference>
<keyword evidence="1" id="KW-0597">Phosphoprotein</keyword>
<dbReference type="Gene3D" id="3.30.70.270">
    <property type="match status" value="1"/>
</dbReference>
<dbReference type="PANTHER" id="PTHR33121">
    <property type="entry name" value="CYCLIC DI-GMP PHOSPHODIESTERASE PDEF"/>
    <property type="match status" value="1"/>
</dbReference>
<dbReference type="PANTHER" id="PTHR33121:SF19">
    <property type="entry name" value="CYCLIC DI-GMP PHOSPHODIESTERASE PA2567"/>
    <property type="match status" value="1"/>
</dbReference>
<dbReference type="Proteomes" id="UP000248090">
    <property type="component" value="Unassembled WGS sequence"/>
</dbReference>
<gene>
    <name evidence="5" type="ORF">WH50_16015</name>
</gene>
<dbReference type="InterPro" id="IPR035919">
    <property type="entry name" value="EAL_sf"/>
</dbReference>
<evidence type="ECO:0000313" key="6">
    <source>
        <dbReference type="Proteomes" id="UP000248090"/>
    </source>
</evidence>
<reference evidence="5 6" key="1">
    <citation type="submission" date="2015-03" db="EMBL/GenBank/DDBJ databases">
        <authorList>
            <person name="Krishnan R."/>
            <person name="Midha S."/>
            <person name="Patil P.B."/>
            <person name="Rameshkumar N."/>
        </authorList>
    </citation>
    <scope>NUCLEOTIDE SEQUENCE [LARGE SCALE GENOMIC DNA]</scope>
    <source>
        <strain evidence="5 6">L1E11</strain>
    </source>
</reference>
<dbReference type="InterPro" id="IPR029787">
    <property type="entry name" value="Nucleotide_cyclase"/>
</dbReference>
<dbReference type="Gene3D" id="3.40.50.2300">
    <property type="match status" value="1"/>
</dbReference>
<evidence type="ECO:0000259" key="3">
    <source>
        <dbReference type="PROSITE" id="PS50883"/>
    </source>
</evidence>
<dbReference type="Gene3D" id="3.20.20.450">
    <property type="entry name" value="EAL domain"/>
    <property type="match status" value="1"/>
</dbReference>
<dbReference type="SUPFAM" id="SSF55073">
    <property type="entry name" value="Nucleotide cyclase"/>
    <property type="match status" value="1"/>
</dbReference>
<dbReference type="RefSeq" id="WP_110188231.1">
    <property type="nucleotide sequence ID" value="NZ_CP177354.1"/>
</dbReference>
<keyword evidence="6" id="KW-1185">Reference proteome</keyword>
<dbReference type="InterPro" id="IPR000160">
    <property type="entry name" value="GGDEF_dom"/>
</dbReference>
<dbReference type="Pfam" id="PF00072">
    <property type="entry name" value="Response_reg"/>
    <property type="match status" value="1"/>
</dbReference>
<comment type="caution">
    <text evidence="5">The sequence shown here is derived from an EMBL/GenBank/DDBJ whole genome shotgun (WGS) entry which is preliminary data.</text>
</comment>
<dbReference type="SMART" id="SM00448">
    <property type="entry name" value="REC"/>
    <property type="match status" value="1"/>
</dbReference>
<dbReference type="InterPro" id="IPR001789">
    <property type="entry name" value="Sig_transdc_resp-reg_receiver"/>
</dbReference>
<accession>A0ABX5LVW2</accession>
<dbReference type="SUPFAM" id="SSF141868">
    <property type="entry name" value="EAL domain-like"/>
    <property type="match status" value="1"/>
</dbReference>
<dbReference type="Pfam" id="PF00990">
    <property type="entry name" value="GGDEF"/>
    <property type="match status" value="1"/>
</dbReference>
<dbReference type="Pfam" id="PF00563">
    <property type="entry name" value="EAL"/>
    <property type="match status" value="1"/>
</dbReference>
<dbReference type="PROSITE" id="PS50887">
    <property type="entry name" value="GGDEF"/>
    <property type="match status" value="1"/>
</dbReference>
<feature type="domain" description="GGDEF" evidence="4">
    <location>
        <begin position="185"/>
        <end position="322"/>
    </location>
</feature>
<feature type="domain" description="EAL" evidence="3">
    <location>
        <begin position="329"/>
        <end position="585"/>
    </location>
</feature>
<dbReference type="InterPro" id="IPR043128">
    <property type="entry name" value="Rev_trsase/Diguanyl_cyclase"/>
</dbReference>
<dbReference type="SMART" id="SM00052">
    <property type="entry name" value="EAL"/>
    <property type="match status" value="1"/>
</dbReference>
<name>A0ABX5LVW2_9GAMM</name>
<feature type="domain" description="Response regulatory" evidence="2">
    <location>
        <begin position="10"/>
        <end position="128"/>
    </location>
</feature>
<evidence type="ECO:0000256" key="1">
    <source>
        <dbReference type="PROSITE-ProRule" id="PRU00169"/>
    </source>
</evidence>
<dbReference type="CDD" id="cd01948">
    <property type="entry name" value="EAL"/>
    <property type="match status" value="1"/>
</dbReference>
<evidence type="ECO:0008006" key="7">
    <source>
        <dbReference type="Google" id="ProtNLM"/>
    </source>
</evidence>
<dbReference type="SMART" id="SM00267">
    <property type="entry name" value="GGDEF"/>
    <property type="match status" value="1"/>
</dbReference>
<dbReference type="EMBL" id="LAPT01000078">
    <property type="protein sequence ID" value="PXF30314.1"/>
    <property type="molecule type" value="Genomic_DNA"/>
</dbReference>
<dbReference type="InterPro" id="IPR050706">
    <property type="entry name" value="Cyclic-di-GMP_PDE-like"/>
</dbReference>
<dbReference type="PROSITE" id="PS50110">
    <property type="entry name" value="RESPONSE_REGULATORY"/>
    <property type="match status" value="1"/>
</dbReference>
<sequence length="592" mass="66025">MDTQQFSQARILIVDDTPVNVHLLESILDEAGYTELHGLTDPRQVEPLLRYEPAPDLVLLDIRMPYLSGYEVLELIDQTLGESAPPVVVLTAQTDAETRSKALAMGALDFITKPFDQHEVLQRIHNILAVHSRSMERRNRSLELEAMVAERTAELQAQSLQEPVTGLPNRRALLMQATEWLKQAQSLAGYFIVADGLDDIARLHGYTIAETLATQLGQLFSRSPLAGKGMLGCWGNHEFVFLLPQPAGQEADAARLLRSAERIARLLSGEHEVDDMRLSLTVRIGISHSSRDSTAQELIRQAALALPKEGSSLTCQLYSADMTRQLERRSQLLQQLRLAIQQQALHLVYQPKVDLQTGQLLGAEALMRWQNPLLGAISPLEFIPLAETTGLILPMGEWLLDESMQQLSQWRTQGIIDDSFVLAINLSGSQLMQEGFAEQLLSRCLHWSIPPQVIQVEITESTLMIDIHKAIDQLNRLSEVGISAAIDDFGTGYSSLAYLRQLPVQVLKIDRSFVTGIENNVEDRRLAETITTLAHNLGCQVVAEGVETESQARLLLHLKCEQGQGYYFSRPLSVVDFEHYTRTHTCSAADHL</sequence>
<dbReference type="CDD" id="cd17551">
    <property type="entry name" value="REC_RpfG-like"/>
    <property type="match status" value="1"/>
</dbReference>
<organism evidence="5 6">
    <name type="scientific">Pokkaliibacter plantistimulans</name>
    <dbReference type="NCBI Taxonomy" id="1635171"/>
    <lineage>
        <taxon>Bacteria</taxon>
        <taxon>Pseudomonadati</taxon>
        <taxon>Pseudomonadota</taxon>
        <taxon>Gammaproteobacteria</taxon>
        <taxon>Oceanospirillales</taxon>
        <taxon>Balneatrichaceae</taxon>
        <taxon>Pokkaliibacter</taxon>
    </lineage>
</organism>
<dbReference type="InterPro" id="IPR001633">
    <property type="entry name" value="EAL_dom"/>
</dbReference>
<dbReference type="InterPro" id="IPR011006">
    <property type="entry name" value="CheY-like_superfamily"/>
</dbReference>
<dbReference type="PROSITE" id="PS50883">
    <property type="entry name" value="EAL"/>
    <property type="match status" value="1"/>
</dbReference>
<protein>
    <recommendedName>
        <fullName evidence="7">Diguanylate cyclase</fullName>
    </recommendedName>
</protein>